<dbReference type="RefSeq" id="WP_091807699.1">
    <property type="nucleotide sequence ID" value="NZ_FMZE01000008.1"/>
</dbReference>
<dbReference type="PANTHER" id="PTHR30290">
    <property type="entry name" value="PERIPLASMIC BINDING COMPONENT OF ABC TRANSPORTER"/>
    <property type="match status" value="1"/>
</dbReference>
<keyword evidence="2" id="KW-0813">Transport</keyword>
<sequence length="556" mass="60564">MATLEGWRLLVKGHEMDRSAQRTVPLLAADGTLTRRGVLQLGGLGLGAFTFGGLLSACTSETPEGAAGAIDSERISAMMSDQFDNLDPTSTVFATTIAINDLIYESLYRTGQYRPVGDPTPELAASLPEEVDPTTYRIALREDVTFHDGSPLTADDVVFTIERIKDPNTPGFRSQFLSFIQEARSTGTYEVTLRLQHPTTLLVQRLSLVKVMSRKAVNASSDAVKMSPVGTGPYQVVSGVSGQQLNLRKYGKYSGQRHIEFQNVEIKVATDSAARVAGLKTGNAQVIQDVPGASVDSLSEESAVGVEAVKGDFRIFFCFNCKKAPFDNKLARQAILYGIDRDAIVKSTFFGLAEPAWAGQIQPDDPDYTRPSTVYRYDPQHAKSLLRQAGVADGEPMSIGIVSTDYVASQGPIIEENLRSLGLNPSIVPGAPGAIPSRMSKGEFHAVVLAGASDIFNPTAEFYLRYVYYGAFPRTVSHWDTEQLRQIEADLDEAVAAGNEEERKNALSKVQEGVQDEVPFATLVWKRQITGWSSSLENFRPLGHIGFPLDDVRVKS</sequence>
<dbReference type="SUPFAM" id="SSF53850">
    <property type="entry name" value="Periplasmic binding protein-like II"/>
    <property type="match status" value="1"/>
</dbReference>
<dbReference type="CDD" id="cd00995">
    <property type="entry name" value="PBP2_NikA_DppA_OppA_like"/>
    <property type="match status" value="1"/>
</dbReference>
<evidence type="ECO:0000256" key="2">
    <source>
        <dbReference type="ARBA" id="ARBA00022448"/>
    </source>
</evidence>
<dbReference type="PIRSF" id="PIRSF002741">
    <property type="entry name" value="MppA"/>
    <property type="match status" value="1"/>
</dbReference>
<dbReference type="AlphaFoldDB" id="A0A222VU26"/>
<accession>A0A222VU26</accession>
<proteinExistence type="inferred from homology"/>
<dbReference type="InterPro" id="IPR000914">
    <property type="entry name" value="SBP_5_dom"/>
</dbReference>
<dbReference type="Gene3D" id="3.90.76.10">
    <property type="entry name" value="Dipeptide-binding Protein, Domain 1"/>
    <property type="match status" value="1"/>
</dbReference>
<gene>
    <name evidence="4" type="ORF">SAMN05421630_108105</name>
</gene>
<dbReference type="Gene3D" id="3.10.105.10">
    <property type="entry name" value="Dipeptide-binding Protein, Domain 3"/>
    <property type="match status" value="1"/>
</dbReference>
<protein>
    <submittedName>
        <fullName evidence="4">Peptide/nickel transport system substrate-binding protein</fullName>
    </submittedName>
</protein>
<dbReference type="GO" id="GO:0015833">
    <property type="term" value="P:peptide transport"/>
    <property type="evidence" value="ECO:0007669"/>
    <property type="project" value="TreeGrafter"/>
</dbReference>
<dbReference type="GO" id="GO:0043190">
    <property type="term" value="C:ATP-binding cassette (ABC) transporter complex"/>
    <property type="evidence" value="ECO:0007669"/>
    <property type="project" value="InterPro"/>
</dbReference>
<name>A0A222VU26_9PSEU</name>
<organism evidence="4 5">
    <name type="scientific">Prauserella marina</name>
    <dbReference type="NCBI Taxonomy" id="530584"/>
    <lineage>
        <taxon>Bacteria</taxon>
        <taxon>Bacillati</taxon>
        <taxon>Actinomycetota</taxon>
        <taxon>Actinomycetes</taxon>
        <taxon>Pseudonocardiales</taxon>
        <taxon>Pseudonocardiaceae</taxon>
        <taxon>Prauserella</taxon>
    </lineage>
</organism>
<evidence type="ECO:0000256" key="1">
    <source>
        <dbReference type="ARBA" id="ARBA00005695"/>
    </source>
</evidence>
<dbReference type="PANTHER" id="PTHR30290:SF9">
    <property type="entry name" value="OLIGOPEPTIDE-BINDING PROTEIN APPA"/>
    <property type="match status" value="1"/>
</dbReference>
<dbReference type="KEGG" id="pmad:BAY61_22925"/>
<keyword evidence="3" id="KW-0732">Signal</keyword>
<evidence type="ECO:0000256" key="3">
    <source>
        <dbReference type="ARBA" id="ARBA00022729"/>
    </source>
</evidence>
<dbReference type="GO" id="GO:0042597">
    <property type="term" value="C:periplasmic space"/>
    <property type="evidence" value="ECO:0007669"/>
    <property type="project" value="UniProtKB-ARBA"/>
</dbReference>
<dbReference type="InterPro" id="IPR030678">
    <property type="entry name" value="Peptide/Ni-bd"/>
</dbReference>
<dbReference type="Gene3D" id="3.40.190.10">
    <property type="entry name" value="Periplasmic binding protein-like II"/>
    <property type="match status" value="1"/>
</dbReference>
<evidence type="ECO:0000313" key="5">
    <source>
        <dbReference type="Proteomes" id="UP000199494"/>
    </source>
</evidence>
<dbReference type="EMBL" id="FMZE01000008">
    <property type="protein sequence ID" value="SDD41729.1"/>
    <property type="molecule type" value="Genomic_DNA"/>
</dbReference>
<dbReference type="GO" id="GO:1904680">
    <property type="term" value="F:peptide transmembrane transporter activity"/>
    <property type="evidence" value="ECO:0007669"/>
    <property type="project" value="TreeGrafter"/>
</dbReference>
<keyword evidence="5" id="KW-1185">Reference proteome</keyword>
<dbReference type="STRING" id="530584.SAMN05421630_108105"/>
<comment type="similarity">
    <text evidence="1">Belongs to the bacterial solute-binding protein 5 family.</text>
</comment>
<reference evidence="4 5" key="1">
    <citation type="submission" date="2016-10" db="EMBL/GenBank/DDBJ databases">
        <authorList>
            <person name="de Groot N.N."/>
        </authorList>
    </citation>
    <scope>NUCLEOTIDE SEQUENCE [LARGE SCALE GENOMIC DNA]</scope>
    <source>
        <strain evidence="4 5">CGMCC 4.5506</strain>
    </source>
</reference>
<dbReference type="InterPro" id="IPR039424">
    <property type="entry name" value="SBP_5"/>
</dbReference>
<evidence type="ECO:0000313" key="4">
    <source>
        <dbReference type="EMBL" id="SDD41729.1"/>
    </source>
</evidence>
<dbReference type="Pfam" id="PF00496">
    <property type="entry name" value="SBP_bac_5"/>
    <property type="match status" value="1"/>
</dbReference>
<dbReference type="Proteomes" id="UP000199494">
    <property type="component" value="Unassembled WGS sequence"/>
</dbReference>